<dbReference type="SUPFAM" id="SSF51735">
    <property type="entry name" value="NAD(P)-binding Rossmann-fold domains"/>
    <property type="match status" value="1"/>
</dbReference>
<feature type="non-terminal residue" evidence="3">
    <location>
        <position position="1"/>
    </location>
</feature>
<name>A0A0F9I9K4_9ZZZZ</name>
<dbReference type="Gene3D" id="3.40.50.720">
    <property type="entry name" value="NAD(P)-binding Rossmann-like Domain"/>
    <property type="match status" value="1"/>
</dbReference>
<dbReference type="EMBL" id="LAZR01014691">
    <property type="protein sequence ID" value="KKM16369.1"/>
    <property type="molecule type" value="Genomic_DNA"/>
</dbReference>
<evidence type="ECO:0000313" key="3">
    <source>
        <dbReference type="EMBL" id="KKM16369.1"/>
    </source>
</evidence>
<evidence type="ECO:0000259" key="2">
    <source>
        <dbReference type="Pfam" id="PF02719"/>
    </source>
</evidence>
<dbReference type="InterPro" id="IPR003869">
    <property type="entry name" value="Polysac_CapD-like"/>
</dbReference>
<reference evidence="3" key="1">
    <citation type="journal article" date="2015" name="Nature">
        <title>Complex archaea that bridge the gap between prokaryotes and eukaryotes.</title>
        <authorList>
            <person name="Spang A."/>
            <person name="Saw J.H."/>
            <person name="Jorgensen S.L."/>
            <person name="Zaremba-Niedzwiedzka K."/>
            <person name="Martijn J."/>
            <person name="Lind A.E."/>
            <person name="van Eijk R."/>
            <person name="Schleper C."/>
            <person name="Guy L."/>
            <person name="Ettema T.J."/>
        </authorList>
    </citation>
    <scope>NUCLEOTIDE SEQUENCE</scope>
</reference>
<dbReference type="PANTHER" id="PTHR43318:SF1">
    <property type="entry name" value="POLYSACCHARIDE BIOSYNTHESIS PROTEIN EPSC-RELATED"/>
    <property type="match status" value="1"/>
</dbReference>
<comment type="similarity">
    <text evidence="1">Belongs to the polysaccharide synthase family.</text>
</comment>
<dbReference type="InterPro" id="IPR036291">
    <property type="entry name" value="NAD(P)-bd_dom_sf"/>
</dbReference>
<accession>A0A0F9I9K4</accession>
<gene>
    <name evidence="3" type="ORF">LCGC14_1686520</name>
</gene>
<dbReference type="PANTHER" id="PTHR43318">
    <property type="entry name" value="UDP-N-ACETYLGLUCOSAMINE 4,6-DEHYDRATASE"/>
    <property type="match status" value="1"/>
</dbReference>
<sequence length="324" mass="34863">GGSIGRALATLLVGFRPERVTLLDGHESSLIADRRGRDPATLERVSHVLCDVRELGRLEAEFSRAQPDVVFHLAAYKHVDWAEVFPEEFVDTNLHGSWNVLHAAEAAGVETVVVASTDKAALATSFYGRTKRFMEQLTAFAARRAGAKRIAVRFVNVLGSAGSASDLFLSQARAGVPLTVTDTGMTRYWITMAHATTIAVHATLLATQGTLLAGPAEPVTLTVGDLAKQIWSHAGREGEPELDLVGIRRGEMLSEVITGPEEQLGSESHQGIAAIEGEIPTAGPAWVAERLPDRGSREEARAVWLEAMRRPGLLAPTDADRRPA</sequence>
<comment type="caution">
    <text evidence="3">The sequence shown here is derived from an EMBL/GenBank/DDBJ whole genome shotgun (WGS) entry which is preliminary data.</text>
</comment>
<feature type="domain" description="Polysaccharide biosynthesis protein CapD-like" evidence="2">
    <location>
        <begin position="1"/>
        <end position="275"/>
    </location>
</feature>
<dbReference type="Pfam" id="PF02719">
    <property type="entry name" value="Polysacc_synt_2"/>
    <property type="match status" value="1"/>
</dbReference>
<dbReference type="InterPro" id="IPR051203">
    <property type="entry name" value="Polysaccharide_Synthase-Rel"/>
</dbReference>
<dbReference type="AlphaFoldDB" id="A0A0F9I9K4"/>
<protein>
    <recommendedName>
        <fullName evidence="2">Polysaccharide biosynthesis protein CapD-like domain-containing protein</fullName>
    </recommendedName>
</protein>
<proteinExistence type="inferred from homology"/>
<evidence type="ECO:0000256" key="1">
    <source>
        <dbReference type="ARBA" id="ARBA00007430"/>
    </source>
</evidence>
<organism evidence="3">
    <name type="scientific">marine sediment metagenome</name>
    <dbReference type="NCBI Taxonomy" id="412755"/>
    <lineage>
        <taxon>unclassified sequences</taxon>
        <taxon>metagenomes</taxon>
        <taxon>ecological metagenomes</taxon>
    </lineage>
</organism>